<dbReference type="PROSITE" id="PS50104">
    <property type="entry name" value="TIR"/>
    <property type="match status" value="1"/>
</dbReference>
<dbReference type="InterPro" id="IPR013761">
    <property type="entry name" value="SAM/pointed_sf"/>
</dbReference>
<proteinExistence type="inferred from homology"/>
<sequence>MPPKKPGLVVEFTAEKYGNIPDAPPLRNGHVLHIFFQQKRKITHTIQQISKILGSNVVVKPWQINYLLKKTIRKYQHFTRESDKQHFQDVCDQVFTLHTLAQPSPHKAPSVSDESQLSHPSTSQFEVSSPAIMTLSPLTVSELTAGEESCTSSTQSPAVSVRTSPRIALTPEFQRIKRRLSFVMMTKSDMKNKYRDSVKSLREQLKSSHVQKVKCLNQDIKRKKEIIAKKNDMICLLRKEIKRGPGMEQLDLLRKRLSYEKKKNLQLKKYGKCKKVAETSASAESDDSRGLIAAETVNVQSQRIRELENENLVLQEKVEALTNRQRQVFVREGKIYPFDLRMVVYDHILNNVPTRSIPILIQKWAQRAGFTFDTVPHRGTVEQMVRELGVVSDFQVAEFLLSNQELTLGFDATTQEGVHVNEIHFTSACDCLIMSLDLLPGGTAEDYQLHIQESLNRVADVYTKIYDCNFENIRKTMIANIKNTLTDRSAVNHATISQLEEAWGVSFNELNCHLHPLETIARSCRSTLKDAETVRGSLSGNDCIAGNIVLAVNKFRYKDGKGDPRGFVSFLEKSGLPKGLLPRYRGNRLHVLFVICEQLMYHYDLFLNFFSTGTVSCSDLQSALLSDFGSATGKVEMQVLGLIGIFLSGPWMSKFYTAAATQTVSHVDGIETVRNVIETIKTYVEVPLETLVLKKDVFGGELQASSVQKLQMEPADRSLFATMMSACLAQIVVALERQYSRYFKLDINEVLRKETESARCHNIDAEAVMGMFSAAKSRAPNATLCFISSKIRAKKNRTCDYLDNLDAKKKNKLLNVSISLARQQRCVVRKKCFEIRDEIIRRIAVKTQKRASSDKNKLKTAPKNSKLDLSKDFPHIQYVSQLQRWRSGTGSEPKSVSPGLSTDVQGVLNTSLPALRSAIQRLKSAQENSDLNEIRRAVAEIYQLVEEAWVLPAVGRQVAEEICNRIRLDGGLELLLLQLQKTPEVEIIHESAKLLEQILTSENRDYVARLGLGVILNLARQQEDAQLARSVSGILQHMFKHTEETSVHLISNGALGALLFWCRGTDPTVLRHCAVALSNCAMYGGHRCQRMMIDKQAAEWLFPLAFSKQDELIRFRACLAVTMLAANREMEREVVKSGTLELVEPFIASLDLDDFACSLLNNTDCMQGKTASDLQHLLPLLDGTRVEGKCIAAFYICVEASIKSRHHNIKIFQEIGAVQSLKRIIMYCTNETACSLSKKALSMMGEEVPKRIFSSVSNWTTCEVRVWLQQVGFSAYCDRFQELQVDGDLLLNMTDQHLSSDLGMTAGLTRERFLLELRVLKSYADYSACDPNNMAGWLAEVDPRFRQYTYGMVQAGVDRNTVLNLNDHYLQYDCHIENEVHRAKILSASGKPSKPCDTDEQPPGPDVFISYCRTTGSQLASLLKVHLQVRGYSVFIDVENLEAGKFEGKLVQSVQQARNFILVLSANALDKYMGDTGMKDWMHKEIVTALACKKNIVPVVDNFMWPEPTSLPEDMRPMLNFNGIKWSHEYQEATIDEILRFLKEPRPN</sequence>
<evidence type="ECO:0000256" key="11">
    <source>
        <dbReference type="ARBA" id="ARBA00031160"/>
    </source>
</evidence>
<dbReference type="GeneTree" id="ENSGT00390000004155"/>
<dbReference type="Pfam" id="PF07647">
    <property type="entry name" value="SAM_2"/>
    <property type="match status" value="1"/>
</dbReference>
<comment type="subcellular location">
    <subcellularLocation>
        <location evidence="1">Cytoplasm</location>
    </subcellularLocation>
</comment>
<evidence type="ECO:0000256" key="9">
    <source>
        <dbReference type="ARBA" id="ARBA00023027"/>
    </source>
</evidence>
<dbReference type="Pfam" id="PF13676">
    <property type="entry name" value="TIR_2"/>
    <property type="match status" value="1"/>
</dbReference>
<evidence type="ECO:0000256" key="6">
    <source>
        <dbReference type="ARBA" id="ARBA00022737"/>
    </source>
</evidence>
<dbReference type="Ensembl" id="ENSORLT00000030444.1">
    <property type="protein sequence ID" value="ENSORLP00000041838.1"/>
    <property type="gene ID" value="ENSORLG00000025825.1"/>
</dbReference>
<evidence type="ECO:0000256" key="5">
    <source>
        <dbReference type="ARBA" id="ARBA00022588"/>
    </source>
</evidence>
<keyword evidence="5" id="KW-0399">Innate immunity</keyword>
<comment type="catalytic activity">
    <reaction evidence="15">
        <text>NADP(+) + H2O = ADP-D-ribose 2'-phosphate + nicotinamide + H(+)</text>
        <dbReference type="Rhea" id="RHEA:19849"/>
        <dbReference type="ChEBI" id="CHEBI:15377"/>
        <dbReference type="ChEBI" id="CHEBI:15378"/>
        <dbReference type="ChEBI" id="CHEBI:17154"/>
        <dbReference type="ChEBI" id="CHEBI:58349"/>
        <dbReference type="ChEBI" id="CHEBI:58673"/>
    </reaction>
    <physiologicalReaction direction="left-to-right" evidence="15">
        <dbReference type="Rhea" id="RHEA:19850"/>
    </physiologicalReaction>
</comment>
<keyword evidence="21" id="KW-1185">Reference proteome</keyword>
<dbReference type="PANTHER" id="PTHR22998">
    <property type="entry name" value="SARM1"/>
    <property type="match status" value="1"/>
</dbReference>
<evidence type="ECO:0000313" key="20">
    <source>
        <dbReference type="Ensembl" id="ENSORLP00000041838.1"/>
    </source>
</evidence>
<keyword evidence="8" id="KW-0391">Immunity</keyword>
<organism evidence="20 21">
    <name type="scientific">Oryzias latipes</name>
    <name type="common">Japanese rice fish</name>
    <name type="synonym">Japanese killifish</name>
    <dbReference type="NCBI Taxonomy" id="8090"/>
    <lineage>
        <taxon>Eukaryota</taxon>
        <taxon>Metazoa</taxon>
        <taxon>Chordata</taxon>
        <taxon>Craniata</taxon>
        <taxon>Vertebrata</taxon>
        <taxon>Euteleostomi</taxon>
        <taxon>Actinopterygii</taxon>
        <taxon>Neopterygii</taxon>
        <taxon>Teleostei</taxon>
        <taxon>Neoteleostei</taxon>
        <taxon>Acanthomorphata</taxon>
        <taxon>Ovalentaria</taxon>
        <taxon>Atherinomorphae</taxon>
        <taxon>Beloniformes</taxon>
        <taxon>Adrianichthyidae</taxon>
        <taxon>Oryziinae</taxon>
        <taxon>Oryzias</taxon>
    </lineage>
</organism>
<keyword evidence="6" id="KW-0677">Repeat</keyword>
<dbReference type="STRING" id="8090.ENSORLP00000041838"/>
<evidence type="ECO:0000256" key="12">
    <source>
        <dbReference type="ARBA" id="ARBA00032222"/>
    </source>
</evidence>
<dbReference type="SUPFAM" id="SSF47769">
    <property type="entry name" value="SAM/Pointed domain"/>
    <property type="match status" value="1"/>
</dbReference>
<dbReference type="GO" id="GO:0048678">
    <property type="term" value="P:response to axon injury"/>
    <property type="evidence" value="ECO:0007669"/>
    <property type="project" value="InterPro"/>
</dbReference>
<evidence type="ECO:0000256" key="14">
    <source>
        <dbReference type="ARBA" id="ARBA00048388"/>
    </source>
</evidence>
<dbReference type="GO" id="GO:0034128">
    <property type="term" value="P:negative regulation of MyD88-independent toll-like receptor signaling pathway"/>
    <property type="evidence" value="ECO:0007669"/>
    <property type="project" value="InterPro"/>
</dbReference>
<comment type="catalytic activity">
    <reaction evidence="14">
        <text>NAD(+) = cyclic ADP-beta-D-ribose + nicotinamide + H(+)</text>
        <dbReference type="Rhea" id="RHEA:38611"/>
        <dbReference type="ChEBI" id="CHEBI:15378"/>
        <dbReference type="ChEBI" id="CHEBI:17154"/>
        <dbReference type="ChEBI" id="CHEBI:57540"/>
        <dbReference type="ChEBI" id="CHEBI:73672"/>
    </reaction>
    <physiologicalReaction direction="left-to-right" evidence="14">
        <dbReference type="Rhea" id="RHEA:38612"/>
    </physiologicalReaction>
</comment>
<evidence type="ECO:0000256" key="7">
    <source>
        <dbReference type="ARBA" id="ARBA00022801"/>
    </source>
</evidence>
<dbReference type="FunFam" id="1.10.150.50:FF:000043">
    <property type="entry name" value="Sterile alpha and TIR motif-containing 1"/>
    <property type="match status" value="1"/>
</dbReference>
<evidence type="ECO:0000256" key="4">
    <source>
        <dbReference type="ARBA" id="ARBA00022490"/>
    </source>
</evidence>
<dbReference type="CDD" id="cd09502">
    <property type="entry name" value="SAM_SARM1-like_repeat2"/>
    <property type="match status" value="1"/>
</dbReference>
<dbReference type="CDD" id="cd09501">
    <property type="entry name" value="SAM_SARM1-like_repeat1"/>
    <property type="match status" value="1"/>
</dbReference>
<dbReference type="GO" id="GO:0045087">
    <property type="term" value="P:innate immune response"/>
    <property type="evidence" value="ECO:0007669"/>
    <property type="project" value="UniProtKB-KW"/>
</dbReference>
<dbReference type="CDD" id="cd24153">
    <property type="entry name" value="SARM1_N"/>
    <property type="match status" value="1"/>
</dbReference>
<dbReference type="GO" id="GO:0003953">
    <property type="term" value="F:NAD+ nucleosidase activity"/>
    <property type="evidence" value="ECO:0007669"/>
    <property type="project" value="InterPro"/>
</dbReference>
<keyword evidence="4" id="KW-0963">Cytoplasm</keyword>
<feature type="domain" description="SAM" evidence="19">
    <location>
        <begin position="1259"/>
        <end position="1323"/>
    </location>
</feature>
<name>A0A3B3IDE3_ORYLA</name>
<keyword evidence="9" id="KW-0520">NAD</keyword>
<evidence type="ECO:0000256" key="15">
    <source>
        <dbReference type="ARBA" id="ARBA00049009"/>
    </source>
</evidence>
<dbReference type="InParanoid" id="A0A3B3IDE3"/>
<evidence type="ECO:0000256" key="8">
    <source>
        <dbReference type="ARBA" id="ARBA00022859"/>
    </source>
</evidence>
<evidence type="ECO:0000313" key="21">
    <source>
        <dbReference type="Proteomes" id="UP000001038"/>
    </source>
</evidence>
<dbReference type="GO" id="GO:0007165">
    <property type="term" value="P:signal transduction"/>
    <property type="evidence" value="ECO:0007669"/>
    <property type="project" value="InterPro"/>
</dbReference>
<dbReference type="SMART" id="SM00255">
    <property type="entry name" value="TIR"/>
    <property type="match status" value="1"/>
</dbReference>
<gene>
    <name evidence="20" type="primary">LOC111948945</name>
</gene>
<dbReference type="Gene3D" id="1.25.10.10">
    <property type="entry name" value="Leucine-rich Repeat Variant"/>
    <property type="match status" value="1"/>
</dbReference>
<evidence type="ECO:0000259" key="19">
    <source>
        <dbReference type="PROSITE" id="PS50105"/>
    </source>
</evidence>
<dbReference type="Gene3D" id="1.10.150.50">
    <property type="entry name" value="Transcription Factor, Ets-1"/>
    <property type="match status" value="2"/>
</dbReference>
<dbReference type="EC" id="3.2.2.6" evidence="3"/>
<dbReference type="InterPro" id="IPR035897">
    <property type="entry name" value="Toll_tir_struct_dom_sf"/>
</dbReference>
<dbReference type="Gene3D" id="3.40.50.10140">
    <property type="entry name" value="Toll/interleukin-1 receptor homology (TIR) domain"/>
    <property type="match status" value="1"/>
</dbReference>
<dbReference type="Pfam" id="PF00536">
    <property type="entry name" value="SAM_1"/>
    <property type="match status" value="1"/>
</dbReference>
<protein>
    <recommendedName>
        <fullName evidence="10">NAD(+) hydrolase SARM1</fullName>
        <ecNumber evidence="3">3.2.2.6</ecNumber>
    </recommendedName>
    <alternativeName>
        <fullName evidence="12">NADP(+) hydrolase SARM1</fullName>
    </alternativeName>
    <alternativeName>
        <fullName evidence="11">Sterile alpha and TIR motif-containing protein 1</fullName>
    </alternativeName>
</protein>
<dbReference type="PANTHER" id="PTHR22998:SF1">
    <property type="entry name" value="NAD(+) HYDROLASE SARM1"/>
    <property type="match status" value="1"/>
</dbReference>
<feature type="coiled-coil region" evidence="16">
    <location>
        <begin position="297"/>
        <end position="324"/>
    </location>
</feature>
<keyword evidence="7" id="KW-0378">Hydrolase</keyword>
<evidence type="ECO:0000256" key="17">
    <source>
        <dbReference type="SAM" id="MobiDB-lite"/>
    </source>
</evidence>
<accession>A0A3B3IDE3</accession>
<dbReference type="SUPFAM" id="SSF52200">
    <property type="entry name" value="Toll/Interleukin receptor TIR domain"/>
    <property type="match status" value="1"/>
</dbReference>
<dbReference type="SMART" id="SM00454">
    <property type="entry name" value="SAM"/>
    <property type="match status" value="2"/>
</dbReference>
<evidence type="ECO:0000256" key="1">
    <source>
        <dbReference type="ARBA" id="ARBA00004496"/>
    </source>
</evidence>
<dbReference type="SUPFAM" id="SSF48371">
    <property type="entry name" value="ARM repeat"/>
    <property type="match status" value="1"/>
</dbReference>
<dbReference type="GO" id="GO:0005737">
    <property type="term" value="C:cytoplasm"/>
    <property type="evidence" value="ECO:0007669"/>
    <property type="project" value="UniProtKB-SubCell"/>
</dbReference>
<dbReference type="Proteomes" id="UP000001038">
    <property type="component" value="Chromosome 16"/>
</dbReference>
<feature type="compositionally biased region" description="Polar residues" evidence="17">
    <location>
        <begin position="112"/>
        <end position="126"/>
    </location>
</feature>
<dbReference type="GO" id="GO:0035591">
    <property type="term" value="F:signaling adaptor activity"/>
    <property type="evidence" value="ECO:0007669"/>
    <property type="project" value="InterPro"/>
</dbReference>
<comment type="similarity">
    <text evidence="2">Belongs to the SARM1 family.</text>
</comment>
<dbReference type="InterPro" id="IPR001660">
    <property type="entry name" value="SAM"/>
</dbReference>
<dbReference type="PROSITE" id="PS50105">
    <property type="entry name" value="SAM_DOMAIN"/>
    <property type="match status" value="1"/>
</dbReference>
<dbReference type="GO" id="GO:0061809">
    <property type="term" value="F:NAD+ nucleosidase activity, cyclic ADP-ribose generating"/>
    <property type="evidence" value="ECO:0007669"/>
    <property type="project" value="UniProtKB-EC"/>
</dbReference>
<dbReference type="InterPro" id="IPR000157">
    <property type="entry name" value="TIR_dom"/>
</dbReference>
<evidence type="ECO:0000256" key="13">
    <source>
        <dbReference type="ARBA" id="ARBA00047304"/>
    </source>
</evidence>
<reference evidence="20" key="2">
    <citation type="submission" date="2025-08" db="UniProtKB">
        <authorList>
            <consortium name="Ensembl"/>
        </authorList>
    </citation>
    <scope>IDENTIFICATION</scope>
    <source>
        <strain evidence="20">Hd-rR</strain>
    </source>
</reference>
<comment type="catalytic activity">
    <reaction evidence="13">
        <text>NAD(+) + H2O = ADP-D-ribose + nicotinamide + H(+)</text>
        <dbReference type="Rhea" id="RHEA:16301"/>
        <dbReference type="ChEBI" id="CHEBI:15377"/>
        <dbReference type="ChEBI" id="CHEBI:15378"/>
        <dbReference type="ChEBI" id="CHEBI:17154"/>
        <dbReference type="ChEBI" id="CHEBI:57540"/>
        <dbReference type="ChEBI" id="CHEBI:57967"/>
        <dbReference type="EC" id="3.2.2.6"/>
    </reaction>
    <physiologicalReaction direction="left-to-right" evidence="13">
        <dbReference type="Rhea" id="RHEA:16302"/>
    </physiologicalReaction>
</comment>
<evidence type="ECO:0000256" key="10">
    <source>
        <dbReference type="ARBA" id="ARBA00024128"/>
    </source>
</evidence>
<keyword evidence="16" id="KW-0175">Coiled coil</keyword>
<reference evidence="20 21" key="1">
    <citation type="journal article" date="2007" name="Nature">
        <title>The medaka draft genome and insights into vertebrate genome evolution.</title>
        <authorList>
            <person name="Kasahara M."/>
            <person name="Naruse K."/>
            <person name="Sasaki S."/>
            <person name="Nakatani Y."/>
            <person name="Qu W."/>
            <person name="Ahsan B."/>
            <person name="Yamada T."/>
            <person name="Nagayasu Y."/>
            <person name="Doi K."/>
            <person name="Kasai Y."/>
            <person name="Jindo T."/>
            <person name="Kobayashi D."/>
            <person name="Shimada A."/>
            <person name="Toyoda A."/>
            <person name="Kuroki Y."/>
            <person name="Fujiyama A."/>
            <person name="Sasaki T."/>
            <person name="Shimizu A."/>
            <person name="Asakawa S."/>
            <person name="Shimizu N."/>
            <person name="Hashimoto S."/>
            <person name="Yang J."/>
            <person name="Lee Y."/>
            <person name="Matsushima K."/>
            <person name="Sugano S."/>
            <person name="Sakaizumi M."/>
            <person name="Narita T."/>
            <person name="Ohishi K."/>
            <person name="Haga S."/>
            <person name="Ohta F."/>
            <person name="Nomoto H."/>
            <person name="Nogata K."/>
            <person name="Morishita T."/>
            <person name="Endo T."/>
            <person name="Shin-I T."/>
            <person name="Takeda H."/>
            <person name="Morishita S."/>
            <person name="Kohara Y."/>
        </authorList>
    </citation>
    <scope>NUCLEOTIDE SEQUENCE [LARGE SCALE GENOMIC DNA]</scope>
    <source>
        <strain evidence="20 21">Hd-rR</strain>
    </source>
</reference>
<reference evidence="20" key="3">
    <citation type="submission" date="2025-09" db="UniProtKB">
        <authorList>
            <consortium name="Ensembl"/>
        </authorList>
    </citation>
    <scope>IDENTIFICATION</scope>
    <source>
        <strain evidence="20">Hd-rR</strain>
    </source>
</reference>
<dbReference type="InterPro" id="IPR039184">
    <property type="entry name" value="SARM1"/>
</dbReference>
<feature type="region of interest" description="Disordered" evidence="17">
    <location>
        <begin position="102"/>
        <end position="126"/>
    </location>
</feature>
<dbReference type="Bgee" id="ENSORLG00000025825">
    <property type="expression patterns" value="Expressed in gastrula and 12 other cell types or tissues"/>
</dbReference>
<evidence type="ECO:0000256" key="3">
    <source>
        <dbReference type="ARBA" id="ARBA00011982"/>
    </source>
</evidence>
<evidence type="ECO:0000259" key="18">
    <source>
        <dbReference type="PROSITE" id="PS50104"/>
    </source>
</evidence>
<dbReference type="InterPro" id="IPR011989">
    <property type="entry name" value="ARM-like"/>
</dbReference>
<feature type="domain" description="TIR" evidence="18">
    <location>
        <begin position="1403"/>
        <end position="1546"/>
    </location>
</feature>
<dbReference type="InterPro" id="IPR016024">
    <property type="entry name" value="ARM-type_fold"/>
</dbReference>
<evidence type="ECO:0000256" key="2">
    <source>
        <dbReference type="ARBA" id="ARBA00008291"/>
    </source>
</evidence>
<dbReference type="GO" id="GO:0030425">
    <property type="term" value="C:dendrite"/>
    <property type="evidence" value="ECO:0000318"/>
    <property type="project" value="GO_Central"/>
</dbReference>
<evidence type="ECO:0000256" key="16">
    <source>
        <dbReference type="SAM" id="Coils"/>
    </source>
</evidence>